<accession>A0ABS5IZ40</accession>
<dbReference type="Proteomes" id="UP000676386">
    <property type="component" value="Unassembled WGS sequence"/>
</dbReference>
<sequence>MVNVRILNAALPPDIVKKYAFNTDIDAPPPYHENLIDNWLCNDKSGNKLKDSSPSRKDFIIVGDYSWDFIGSAVDKTDPAPSIFDITLSVLHWIGITLQGNDIPGGRSWIRIIGDK</sequence>
<dbReference type="EMBL" id="JAGTXB010000005">
    <property type="protein sequence ID" value="MBS0028233.1"/>
    <property type="molecule type" value="Genomic_DNA"/>
</dbReference>
<reference evidence="1 2" key="1">
    <citation type="submission" date="2021-04" db="EMBL/GenBank/DDBJ databases">
        <title>Chitinophaga sp. nov., isolated from the rhizosphere soil.</title>
        <authorList>
            <person name="He S."/>
        </authorList>
    </citation>
    <scope>NUCLEOTIDE SEQUENCE [LARGE SCALE GENOMIC DNA]</scope>
    <source>
        <strain evidence="1 2">2R12</strain>
    </source>
</reference>
<evidence type="ECO:0000313" key="2">
    <source>
        <dbReference type="Proteomes" id="UP000676386"/>
    </source>
</evidence>
<organism evidence="1 2">
    <name type="scientific">Chitinophaga hostae</name>
    <dbReference type="NCBI Taxonomy" id="2831022"/>
    <lineage>
        <taxon>Bacteria</taxon>
        <taxon>Pseudomonadati</taxon>
        <taxon>Bacteroidota</taxon>
        <taxon>Chitinophagia</taxon>
        <taxon>Chitinophagales</taxon>
        <taxon>Chitinophagaceae</taxon>
        <taxon>Chitinophaga</taxon>
    </lineage>
</organism>
<protein>
    <submittedName>
        <fullName evidence="1">DUF4983 domain-containing protein</fullName>
    </submittedName>
</protein>
<proteinExistence type="predicted"/>
<keyword evidence="2" id="KW-1185">Reference proteome</keyword>
<comment type="caution">
    <text evidence="1">The sequence shown here is derived from an EMBL/GenBank/DDBJ whole genome shotgun (WGS) entry which is preliminary data.</text>
</comment>
<name>A0ABS5IZ40_9BACT</name>
<evidence type="ECO:0000313" key="1">
    <source>
        <dbReference type="EMBL" id="MBS0028233.1"/>
    </source>
</evidence>
<dbReference type="RefSeq" id="WP_211973336.1">
    <property type="nucleotide sequence ID" value="NZ_CBFHAM010000090.1"/>
</dbReference>
<gene>
    <name evidence="1" type="ORF">KE626_13020</name>
</gene>